<keyword evidence="2" id="KW-0413">Isomerase</keyword>
<organism evidence="3 4">
    <name type="scientific">Apiospora rasikravindrae</name>
    <dbReference type="NCBI Taxonomy" id="990691"/>
    <lineage>
        <taxon>Eukaryota</taxon>
        <taxon>Fungi</taxon>
        <taxon>Dikarya</taxon>
        <taxon>Ascomycota</taxon>
        <taxon>Pezizomycotina</taxon>
        <taxon>Sordariomycetes</taxon>
        <taxon>Xylariomycetidae</taxon>
        <taxon>Amphisphaeriales</taxon>
        <taxon>Apiosporaceae</taxon>
        <taxon>Apiospora</taxon>
    </lineage>
</organism>
<sequence length="80" mass="8499">MSCRSRQDPLTYAAGNWTGWRPDVNVDFTFVQIGVKDGALDMEGNCGVMPSAVGPRAWDIGLVPGSTLKTTGPPCGRTTL</sequence>
<reference evidence="3 4" key="1">
    <citation type="submission" date="2023-01" db="EMBL/GenBank/DDBJ databases">
        <title>Analysis of 21 Apiospora genomes using comparative genomics revels a genus with tremendous synthesis potential of carbohydrate active enzymes and secondary metabolites.</title>
        <authorList>
            <person name="Sorensen T."/>
        </authorList>
    </citation>
    <scope>NUCLEOTIDE SEQUENCE [LARGE SCALE GENOMIC DNA]</scope>
    <source>
        <strain evidence="3 4">CBS 33761</strain>
    </source>
</reference>
<gene>
    <name evidence="3" type="ORF">PG993_001763</name>
</gene>
<evidence type="ECO:0000313" key="3">
    <source>
        <dbReference type="EMBL" id="KAK8056536.1"/>
    </source>
</evidence>
<evidence type="ECO:0000313" key="4">
    <source>
        <dbReference type="Proteomes" id="UP001444661"/>
    </source>
</evidence>
<dbReference type="Pfam" id="PF04303">
    <property type="entry name" value="PrpF"/>
    <property type="match status" value="1"/>
</dbReference>
<dbReference type="InterPro" id="IPR007400">
    <property type="entry name" value="PrpF-like"/>
</dbReference>
<evidence type="ECO:0000256" key="2">
    <source>
        <dbReference type="ARBA" id="ARBA00023235"/>
    </source>
</evidence>
<evidence type="ECO:0000256" key="1">
    <source>
        <dbReference type="ARBA" id="ARBA00007673"/>
    </source>
</evidence>
<dbReference type="Gene3D" id="3.10.310.10">
    <property type="entry name" value="Diaminopimelate Epimerase, Chain A, domain 1"/>
    <property type="match status" value="1"/>
</dbReference>
<dbReference type="EMBL" id="JAQQWK010000001">
    <property type="protein sequence ID" value="KAK8056536.1"/>
    <property type="molecule type" value="Genomic_DNA"/>
</dbReference>
<comment type="caution">
    <text evidence="3">The sequence shown here is derived from an EMBL/GenBank/DDBJ whole genome shotgun (WGS) entry which is preliminary data.</text>
</comment>
<comment type="similarity">
    <text evidence="1">Belongs to the PrpF family.</text>
</comment>
<name>A0ABR1UCB4_9PEZI</name>
<dbReference type="SUPFAM" id="SSF54506">
    <property type="entry name" value="Diaminopimelate epimerase-like"/>
    <property type="match status" value="1"/>
</dbReference>
<keyword evidence="4" id="KW-1185">Reference proteome</keyword>
<dbReference type="Proteomes" id="UP001444661">
    <property type="component" value="Unassembled WGS sequence"/>
</dbReference>
<proteinExistence type="inferred from homology"/>
<accession>A0ABR1UCB4</accession>
<protein>
    <submittedName>
        <fullName evidence="3">Uncharacterized protein</fullName>
    </submittedName>
</protein>